<dbReference type="Proteomes" id="UP000461162">
    <property type="component" value="Unassembled WGS sequence"/>
</dbReference>
<gene>
    <name evidence="4" type="ORF">GKC30_14135</name>
</gene>
<dbReference type="GO" id="GO:0016491">
    <property type="term" value="F:oxidoreductase activity"/>
    <property type="evidence" value="ECO:0007669"/>
    <property type="project" value="InterPro"/>
</dbReference>
<accession>A0A7K1KRS5</accession>
<keyword evidence="5" id="KW-1185">Reference proteome</keyword>
<dbReference type="Gene3D" id="3.40.50.360">
    <property type="match status" value="1"/>
</dbReference>
<name>A0A7K1KRS5_9BACT</name>
<evidence type="ECO:0000256" key="1">
    <source>
        <dbReference type="ARBA" id="ARBA00022630"/>
    </source>
</evidence>
<feature type="domain" description="NADPH-dependent FMN reductase-like" evidence="3">
    <location>
        <begin position="6"/>
        <end position="112"/>
    </location>
</feature>
<dbReference type="SUPFAM" id="SSF52218">
    <property type="entry name" value="Flavoproteins"/>
    <property type="match status" value="1"/>
</dbReference>
<keyword evidence="1" id="KW-0285">Flavoprotein</keyword>
<evidence type="ECO:0000313" key="4">
    <source>
        <dbReference type="EMBL" id="MUM78774.1"/>
    </source>
</evidence>
<proteinExistence type="predicted"/>
<sequence length="202" mass="22487">MMTDRAVVFACSHRRGGNTDRAASWLADGVREAGGQADIIHVREHEVRPCLACGYCDEPGERRGRDLCVLGPGDAAWDLFEALLTARAVLFASPIYFYHLPSMLKTWIDRGQQFWAARADGAQWLAALPERTARAVFVAGRPRGEKLFEGAAVTLRYFLHNFAMPLKEPLTFRGLDGPDDLADRADRNAIIDLGRRAWEEAS</sequence>
<keyword evidence="2" id="KW-0288">FMN</keyword>
<comment type="caution">
    <text evidence="4">The sequence shown here is derived from an EMBL/GenBank/DDBJ whole genome shotgun (WGS) entry which is preliminary data.</text>
</comment>
<dbReference type="InterPro" id="IPR005025">
    <property type="entry name" value="FMN_Rdtase-like_dom"/>
</dbReference>
<reference evidence="4 5" key="1">
    <citation type="submission" date="2019-11" db="EMBL/GenBank/DDBJ databases">
        <title>Pseudodesulfovibrio alkaliphilus, sp. nov., an alkaliphilic sulfate-reducing bacteria from mud volcano of Taman peninsula, Russia.</title>
        <authorList>
            <person name="Frolova A."/>
            <person name="Merkel A.Y."/>
            <person name="Slobodkin A.I."/>
        </authorList>
    </citation>
    <scope>NUCLEOTIDE SEQUENCE [LARGE SCALE GENOMIC DNA]</scope>
    <source>
        <strain evidence="4 5">F-1</strain>
    </source>
</reference>
<dbReference type="InterPro" id="IPR029039">
    <property type="entry name" value="Flavoprotein-like_sf"/>
</dbReference>
<dbReference type="AlphaFoldDB" id="A0A7K1KRS5"/>
<evidence type="ECO:0000256" key="2">
    <source>
        <dbReference type="ARBA" id="ARBA00022643"/>
    </source>
</evidence>
<evidence type="ECO:0000313" key="5">
    <source>
        <dbReference type="Proteomes" id="UP000461162"/>
    </source>
</evidence>
<dbReference type="PANTHER" id="PTHR43278:SF4">
    <property type="entry name" value="NAD(P)H-DEPENDENT FMN-CONTAINING OXIDOREDUCTASE YWQN-RELATED"/>
    <property type="match status" value="1"/>
</dbReference>
<dbReference type="Pfam" id="PF03358">
    <property type="entry name" value="FMN_red"/>
    <property type="match status" value="1"/>
</dbReference>
<evidence type="ECO:0000259" key="3">
    <source>
        <dbReference type="Pfam" id="PF03358"/>
    </source>
</evidence>
<dbReference type="PANTHER" id="PTHR43278">
    <property type="entry name" value="NAD(P)H-DEPENDENT FMN-CONTAINING OXIDOREDUCTASE YWQN-RELATED"/>
    <property type="match status" value="1"/>
</dbReference>
<dbReference type="InterPro" id="IPR051796">
    <property type="entry name" value="ISF_SsuE-like"/>
</dbReference>
<organism evidence="4 5">
    <name type="scientific">Pseudodesulfovibrio alkaliphilus</name>
    <dbReference type="NCBI Taxonomy" id="2661613"/>
    <lineage>
        <taxon>Bacteria</taxon>
        <taxon>Pseudomonadati</taxon>
        <taxon>Thermodesulfobacteriota</taxon>
        <taxon>Desulfovibrionia</taxon>
        <taxon>Desulfovibrionales</taxon>
        <taxon>Desulfovibrionaceae</taxon>
    </lineage>
</organism>
<protein>
    <submittedName>
        <fullName evidence="4">Flavodoxin family protein</fullName>
    </submittedName>
</protein>
<dbReference type="EMBL" id="WODC01000012">
    <property type="protein sequence ID" value="MUM78774.1"/>
    <property type="molecule type" value="Genomic_DNA"/>
</dbReference>